<protein>
    <submittedName>
        <fullName evidence="1">DUF1661 domain-containing protein</fullName>
    </submittedName>
</protein>
<dbReference type="Pfam" id="PF07877">
    <property type="entry name" value="DUF1661"/>
    <property type="match status" value="1"/>
</dbReference>
<evidence type="ECO:0000313" key="1">
    <source>
        <dbReference type="EMBL" id="WCG04265.1"/>
    </source>
</evidence>
<dbReference type="RefSeq" id="WP_143739006.1">
    <property type="nucleotide sequence ID" value="NZ_BAABSJ010000009.1"/>
</dbReference>
<sequence>MSRKTWRGKILLLAREVKFLRARTKKISRHFFRKTRAVDVQELA</sequence>
<dbReference type="GeneID" id="55637587"/>
<accession>A0AAF0BF83</accession>
<reference evidence="1" key="1">
    <citation type="submission" date="2023-01" db="EMBL/GenBank/DDBJ databases">
        <title>Phages are important unrecognized players in the ecology of the oral pathogen Porphyromonas gingivalis.</title>
        <authorList>
            <person name="Matrishin C.B."/>
            <person name="Kauffman K.M."/>
        </authorList>
    </citation>
    <scope>NUCLEOTIDE SEQUENCE</scope>
    <source>
        <strain evidence="1">ATCC 49417</strain>
    </source>
</reference>
<name>A0AAF0BF83_PORGN</name>
<dbReference type="AlphaFoldDB" id="A0AAF0BF83"/>
<dbReference type="EMBL" id="CP116614">
    <property type="protein sequence ID" value="WCG04265.1"/>
    <property type="molecule type" value="Genomic_DNA"/>
</dbReference>
<proteinExistence type="predicted"/>
<evidence type="ECO:0000313" key="2">
    <source>
        <dbReference type="Proteomes" id="UP001179501"/>
    </source>
</evidence>
<dbReference type="InterPro" id="IPR012456">
    <property type="entry name" value="DUF1661"/>
</dbReference>
<organism evidence="1 2">
    <name type="scientific">Porphyromonas gingivalis</name>
    <name type="common">Bacteroides gingivalis</name>
    <dbReference type="NCBI Taxonomy" id="837"/>
    <lineage>
        <taxon>Bacteria</taxon>
        <taxon>Pseudomonadati</taxon>
        <taxon>Bacteroidota</taxon>
        <taxon>Bacteroidia</taxon>
        <taxon>Bacteroidales</taxon>
        <taxon>Porphyromonadaceae</taxon>
        <taxon>Porphyromonas</taxon>
    </lineage>
</organism>
<dbReference type="Proteomes" id="UP001179501">
    <property type="component" value="Chromosome"/>
</dbReference>
<gene>
    <name evidence="1" type="ORF">NY151_11110</name>
</gene>